<comment type="similarity">
    <text evidence="1">Belongs to the PPR family. PCMP-H subfamily.</text>
</comment>
<dbReference type="Pfam" id="PF20431">
    <property type="entry name" value="E_motif"/>
    <property type="match status" value="1"/>
</dbReference>
<evidence type="ECO:0000256" key="3">
    <source>
        <dbReference type="PROSITE-ProRule" id="PRU00708"/>
    </source>
</evidence>
<dbReference type="Pfam" id="PF14432">
    <property type="entry name" value="DYW_deaminase"/>
    <property type="match status" value="1"/>
</dbReference>
<sequence length="997" mass="111015">MHNCPHGFPSLLFQTCNKSSFKVPKSKLVNSHFSSSSVCALNESEANMFTDFSVKDIEQSQVSNKNPLASDGKLKSGRNMFVNFDTKERLKWFSSVLKTCAMKGYVRTGKSVHGSIVKNSDDPDSHLWCSLVNFYAKCGRFCYARKVLDLMPEGDVVAWTALLAGVVSEGCGRDVANFFHEIREECVFPNGFTFATGLQACSMTLDIDFGKQLHAEVVKFGAFNDIFVGSALVDLYAKCGEVGLAAKVFFCMPEHNSVSCNALLNAYAEVGDGGGVSKLFCRLTESEIRYSMFTLSTVLKGYANSGNLREGKSVHSLAVRIGSEMDPFLSCSLLDMYSKCGEADDAVKVFVRINDPDIVAWTAMITGLNQQGQNHKAAELFSLLRQKGLKPNHFTLASLVNAATELSDRHLGESIHACICKYGFDSVNAICNSLISMYMKLGLVQDCSRVFEALIERDLVSWNALLSGFQDNENCDKGPRIFIQMLEEGFKPNMCFNDAEVVFNLLMERDVFSWTVIIRCFAQSDQGEKAIGGFKHMQGEGVKPNEFTLASCLSCCSSLAALENGRQLHSWAIKAGHFCDIIVASALLDMYGKCGCIEDAESLFKDLASRDTISWNTIIRGYAPNGNEAKALEAFETMLDADCLPDEVTFIGVLSACRNMALVEEGKYFLNSLVEIHGIKPTMVHYACMANILGQAGKFDELESFIDNMEELPGALIWQSVLGACKMHGNVELGERAAEKLFEMEPKVDSNYVSMSNIFAATGQWDNVANVRALMSSQGVKKGPGCSWIEVDSQVNVFLAQDSSHPMIEEIHRKVEEMDLILASVGFVCRTEHVLHDVHSFKKRGNLLYHSERLALAFALIRTKPHKTIRIFKNLRICEDCHNVMKLLSKAIERKIIIRDNNRFHHFENGFCSCKDYCFQAKYLPLDAYNGRWKLRYQNSELLRFDIVCNLKKQEADRILRIDIVEQGGKLELSKTEGQCSVECETIQRACQGVSCL</sequence>
<reference evidence="5 6" key="1">
    <citation type="submission" date="2023-12" db="EMBL/GenBank/DDBJ databases">
        <title>A high-quality genome assembly for Dillenia turbinata (Dilleniales).</title>
        <authorList>
            <person name="Chanderbali A."/>
        </authorList>
    </citation>
    <scope>NUCLEOTIDE SEQUENCE [LARGE SCALE GENOMIC DNA]</scope>
    <source>
        <strain evidence="5">LSX21</strain>
        <tissue evidence="5">Leaf</tissue>
    </source>
</reference>
<proteinExistence type="inferred from homology"/>
<dbReference type="GO" id="GO:0003723">
    <property type="term" value="F:RNA binding"/>
    <property type="evidence" value="ECO:0007669"/>
    <property type="project" value="InterPro"/>
</dbReference>
<dbReference type="FunFam" id="1.25.40.10:FF:000343">
    <property type="entry name" value="Pentatricopeptide repeat-containing protein At3g58590"/>
    <property type="match status" value="1"/>
</dbReference>
<evidence type="ECO:0000313" key="6">
    <source>
        <dbReference type="Proteomes" id="UP001370490"/>
    </source>
</evidence>
<comment type="caution">
    <text evidence="5">The sequence shown here is derived from an EMBL/GenBank/DDBJ whole genome shotgun (WGS) entry which is preliminary data.</text>
</comment>
<dbReference type="FunFam" id="1.25.40.10:FF:000031">
    <property type="entry name" value="Pentatricopeptide repeat-containing protein mitochondrial"/>
    <property type="match status" value="1"/>
</dbReference>
<dbReference type="Pfam" id="PF13041">
    <property type="entry name" value="PPR_2"/>
    <property type="match status" value="3"/>
</dbReference>
<feature type="repeat" description="PPR" evidence="3">
    <location>
        <begin position="510"/>
        <end position="544"/>
    </location>
</feature>
<evidence type="ECO:0000256" key="2">
    <source>
        <dbReference type="ARBA" id="ARBA00022737"/>
    </source>
</evidence>
<gene>
    <name evidence="5" type="ORF">RJ641_025961</name>
</gene>
<dbReference type="PANTHER" id="PTHR47926">
    <property type="entry name" value="PENTATRICOPEPTIDE REPEAT-CONTAINING PROTEIN"/>
    <property type="match status" value="1"/>
</dbReference>
<dbReference type="Gene3D" id="1.25.40.10">
    <property type="entry name" value="Tetratricopeptide repeat domain"/>
    <property type="match status" value="7"/>
</dbReference>
<accession>A0AAN8W2G3</accession>
<feature type="repeat" description="PPR" evidence="3">
    <location>
        <begin position="357"/>
        <end position="391"/>
    </location>
</feature>
<keyword evidence="2" id="KW-0677">Repeat</keyword>
<dbReference type="InterPro" id="IPR046960">
    <property type="entry name" value="PPR_At4g14850-like_plant"/>
</dbReference>
<dbReference type="GO" id="GO:0009451">
    <property type="term" value="P:RNA modification"/>
    <property type="evidence" value="ECO:0007669"/>
    <property type="project" value="InterPro"/>
</dbReference>
<dbReference type="InterPro" id="IPR011990">
    <property type="entry name" value="TPR-like_helical_dom_sf"/>
</dbReference>
<dbReference type="InterPro" id="IPR046848">
    <property type="entry name" value="E_motif"/>
</dbReference>
<name>A0AAN8W2G3_9MAGN</name>
<dbReference type="Proteomes" id="UP001370490">
    <property type="component" value="Unassembled WGS sequence"/>
</dbReference>
<organism evidence="5 6">
    <name type="scientific">Dillenia turbinata</name>
    <dbReference type="NCBI Taxonomy" id="194707"/>
    <lineage>
        <taxon>Eukaryota</taxon>
        <taxon>Viridiplantae</taxon>
        <taxon>Streptophyta</taxon>
        <taxon>Embryophyta</taxon>
        <taxon>Tracheophyta</taxon>
        <taxon>Spermatophyta</taxon>
        <taxon>Magnoliopsida</taxon>
        <taxon>eudicotyledons</taxon>
        <taxon>Gunneridae</taxon>
        <taxon>Pentapetalae</taxon>
        <taxon>Dilleniales</taxon>
        <taxon>Dilleniaceae</taxon>
        <taxon>Dillenia</taxon>
    </lineage>
</organism>
<dbReference type="InterPro" id="IPR002885">
    <property type="entry name" value="PPR_rpt"/>
</dbReference>
<keyword evidence="6" id="KW-1185">Reference proteome</keyword>
<dbReference type="NCBIfam" id="TIGR00756">
    <property type="entry name" value="PPR"/>
    <property type="match status" value="4"/>
</dbReference>
<evidence type="ECO:0000313" key="5">
    <source>
        <dbReference type="EMBL" id="KAK6944859.1"/>
    </source>
</evidence>
<dbReference type="GO" id="GO:0008270">
    <property type="term" value="F:zinc ion binding"/>
    <property type="evidence" value="ECO:0007669"/>
    <property type="project" value="InterPro"/>
</dbReference>
<feature type="repeat" description="PPR" evidence="3">
    <location>
        <begin position="458"/>
        <end position="492"/>
    </location>
</feature>
<evidence type="ECO:0000256" key="1">
    <source>
        <dbReference type="ARBA" id="ARBA00006643"/>
    </source>
</evidence>
<dbReference type="PANTHER" id="PTHR47926:SF344">
    <property type="entry name" value="OS07G0636900 PROTEIN"/>
    <property type="match status" value="1"/>
</dbReference>
<feature type="repeat" description="PPR" evidence="3">
    <location>
        <begin position="611"/>
        <end position="645"/>
    </location>
</feature>
<dbReference type="Pfam" id="PF01535">
    <property type="entry name" value="PPR"/>
    <property type="match status" value="6"/>
</dbReference>
<dbReference type="PROSITE" id="PS51375">
    <property type="entry name" value="PPR"/>
    <property type="match status" value="5"/>
</dbReference>
<dbReference type="InterPro" id="IPR032867">
    <property type="entry name" value="DYW_dom"/>
</dbReference>
<feature type="repeat" description="PPR" evidence="3">
    <location>
        <begin position="124"/>
        <end position="158"/>
    </location>
</feature>
<dbReference type="AlphaFoldDB" id="A0AAN8W2G3"/>
<dbReference type="EMBL" id="JBAMMX010000003">
    <property type="protein sequence ID" value="KAK6944859.1"/>
    <property type="molecule type" value="Genomic_DNA"/>
</dbReference>
<protein>
    <submittedName>
        <fullName evidence="5">Pentatricopeptide repeat</fullName>
    </submittedName>
</protein>
<evidence type="ECO:0000259" key="4">
    <source>
        <dbReference type="Pfam" id="PF14432"/>
    </source>
</evidence>
<feature type="domain" description="DYW" evidence="4">
    <location>
        <begin position="826"/>
        <end position="917"/>
    </location>
</feature>
<dbReference type="FunFam" id="1.25.40.10:FF:000366">
    <property type="entry name" value="Pentatricopeptide (PPR) repeat-containing protein"/>
    <property type="match status" value="1"/>
</dbReference>